<accession>A0A835FCX8</accession>
<reference evidence="1" key="1">
    <citation type="submission" date="2020-07" db="EMBL/GenBank/DDBJ databases">
        <title>Genome sequence and genetic diversity analysis of an under-domesticated orphan crop, white fonio (Digitaria exilis).</title>
        <authorList>
            <person name="Bennetzen J.L."/>
            <person name="Chen S."/>
            <person name="Ma X."/>
            <person name="Wang X."/>
            <person name="Yssel A.E.J."/>
            <person name="Chaluvadi S.R."/>
            <person name="Johnson M."/>
            <person name="Gangashetty P."/>
            <person name="Hamidou F."/>
            <person name="Sanogo M.D."/>
            <person name="Zwaenepoel A."/>
            <person name="Wallace J."/>
            <person name="Van De Peer Y."/>
            <person name="Van Deynze A."/>
        </authorList>
    </citation>
    <scope>NUCLEOTIDE SEQUENCE</scope>
    <source>
        <tissue evidence="1">Leaves</tissue>
    </source>
</reference>
<evidence type="ECO:0000313" key="2">
    <source>
        <dbReference type="Proteomes" id="UP000636709"/>
    </source>
</evidence>
<organism evidence="1 2">
    <name type="scientific">Digitaria exilis</name>
    <dbReference type="NCBI Taxonomy" id="1010633"/>
    <lineage>
        <taxon>Eukaryota</taxon>
        <taxon>Viridiplantae</taxon>
        <taxon>Streptophyta</taxon>
        <taxon>Embryophyta</taxon>
        <taxon>Tracheophyta</taxon>
        <taxon>Spermatophyta</taxon>
        <taxon>Magnoliopsida</taxon>
        <taxon>Liliopsida</taxon>
        <taxon>Poales</taxon>
        <taxon>Poaceae</taxon>
        <taxon>PACMAD clade</taxon>
        <taxon>Panicoideae</taxon>
        <taxon>Panicodae</taxon>
        <taxon>Paniceae</taxon>
        <taxon>Anthephorinae</taxon>
        <taxon>Digitaria</taxon>
    </lineage>
</organism>
<evidence type="ECO:0000313" key="1">
    <source>
        <dbReference type="EMBL" id="KAF8740065.1"/>
    </source>
</evidence>
<sequence>MASWSSPYAAAAASSSGAARLGLLHGRAQRQPLPPPSLPRGGSGPSSRIVLTRGLASLKHRRLRLPCLLRAGAAPSLPEVGGPQHRQRRHQVGHSFDARLTRNSTIVERILVMLIGNTPMVISNNIVKGSVANVAAKLEIMEPCCKCQGQNRNYSMIKRCRREGPVTPERSA</sequence>
<gene>
    <name evidence="1" type="ORF">HU200_013836</name>
</gene>
<dbReference type="Gene3D" id="3.40.50.1100">
    <property type="match status" value="2"/>
</dbReference>
<name>A0A835FCX8_9POAL</name>
<comment type="caution">
    <text evidence="1">The sequence shown here is derived from an EMBL/GenBank/DDBJ whole genome shotgun (WGS) entry which is preliminary data.</text>
</comment>
<proteinExistence type="predicted"/>
<dbReference type="AlphaFoldDB" id="A0A835FCX8"/>
<protein>
    <submittedName>
        <fullName evidence="1">Uncharacterized protein</fullName>
    </submittedName>
</protein>
<dbReference type="EMBL" id="JACEFO010001330">
    <property type="protein sequence ID" value="KAF8740065.1"/>
    <property type="molecule type" value="Genomic_DNA"/>
</dbReference>
<keyword evidence="2" id="KW-1185">Reference proteome</keyword>
<dbReference type="OrthoDB" id="1415563at2759"/>
<dbReference type="InterPro" id="IPR036052">
    <property type="entry name" value="TrpB-like_PALP_sf"/>
</dbReference>
<dbReference type="Proteomes" id="UP000636709">
    <property type="component" value="Unassembled WGS sequence"/>
</dbReference>